<protein>
    <submittedName>
        <fullName evidence="2">Uncharacterized protein</fullName>
    </submittedName>
</protein>
<proteinExistence type="predicted"/>
<comment type="caution">
    <text evidence="2">The sequence shown here is derived from an EMBL/GenBank/DDBJ whole genome shotgun (WGS) entry which is preliminary data.</text>
</comment>
<feature type="compositionally biased region" description="Polar residues" evidence="1">
    <location>
        <begin position="279"/>
        <end position="296"/>
    </location>
</feature>
<feature type="region of interest" description="Disordered" evidence="1">
    <location>
        <begin position="328"/>
        <end position="347"/>
    </location>
</feature>
<feature type="region of interest" description="Disordered" evidence="1">
    <location>
        <begin position="279"/>
        <end position="311"/>
    </location>
</feature>
<dbReference type="PANTHER" id="PTHR34546:SF3">
    <property type="entry name" value="OS06G0153600 PROTEIN"/>
    <property type="match status" value="1"/>
</dbReference>
<feature type="compositionally biased region" description="Polar residues" evidence="1">
    <location>
        <begin position="382"/>
        <end position="403"/>
    </location>
</feature>
<reference evidence="2" key="1">
    <citation type="submission" date="2023-12" db="EMBL/GenBank/DDBJ databases">
        <title>Genome assembly of Anisodus tanguticus.</title>
        <authorList>
            <person name="Wang Y.-J."/>
        </authorList>
    </citation>
    <scope>NUCLEOTIDE SEQUENCE</scope>
    <source>
        <strain evidence="2">KB-2021</strain>
        <tissue evidence="2">Leaf</tissue>
    </source>
</reference>
<feature type="region of interest" description="Disordered" evidence="1">
    <location>
        <begin position="26"/>
        <end position="76"/>
    </location>
</feature>
<dbReference type="AlphaFoldDB" id="A0AAE1R6D9"/>
<dbReference type="EMBL" id="JAVYJV010000019">
    <property type="protein sequence ID" value="KAK4344582.1"/>
    <property type="molecule type" value="Genomic_DNA"/>
</dbReference>
<organism evidence="2 3">
    <name type="scientific">Anisodus tanguticus</name>
    <dbReference type="NCBI Taxonomy" id="243964"/>
    <lineage>
        <taxon>Eukaryota</taxon>
        <taxon>Viridiplantae</taxon>
        <taxon>Streptophyta</taxon>
        <taxon>Embryophyta</taxon>
        <taxon>Tracheophyta</taxon>
        <taxon>Spermatophyta</taxon>
        <taxon>Magnoliopsida</taxon>
        <taxon>eudicotyledons</taxon>
        <taxon>Gunneridae</taxon>
        <taxon>Pentapetalae</taxon>
        <taxon>asterids</taxon>
        <taxon>lamiids</taxon>
        <taxon>Solanales</taxon>
        <taxon>Solanaceae</taxon>
        <taxon>Solanoideae</taxon>
        <taxon>Hyoscyameae</taxon>
        <taxon>Anisodus</taxon>
    </lineage>
</organism>
<feature type="compositionally biased region" description="Polar residues" evidence="1">
    <location>
        <begin position="55"/>
        <end position="64"/>
    </location>
</feature>
<feature type="compositionally biased region" description="Basic residues" evidence="1">
    <location>
        <begin position="65"/>
        <end position="74"/>
    </location>
</feature>
<feature type="compositionally biased region" description="Polar residues" evidence="1">
    <location>
        <begin position="462"/>
        <end position="471"/>
    </location>
</feature>
<feature type="region of interest" description="Disordered" evidence="1">
    <location>
        <begin position="363"/>
        <end position="489"/>
    </location>
</feature>
<name>A0AAE1R6D9_9SOLA</name>
<sequence>MSRFPMNRYDEQRLIQEVHYLHSLWHQGPPRPHPHPHPPIPTYPPPYQTPIRTPVSLQPSSSTQFKKRKKKNPKRVKEAIIDSGIEWPCPKLSESSPVTESGWGSFTPQPNTQPHLPTAEELANFASNQAQQRAIKAVSEYLKYSIDAEDDEDDDEDEEKGVKNYEFFVKLFGEDDGLREYYEKNKESGGEFSCLVCCGVGKKGWRKRFKDCVALVQHSVTIANTNMRQTHRAYGQVVCKILGWDITWLPSIVLTAVDNKPSESSDKLAEGQVLGSGLQTSSLVNSNDGSNKTLQGNEDDGGKDSLSNTTDTVYIGNDELSQLKQSFSNENQQENGGGSTVLEQNSPIEASVNNCKLETAKENTEGASNCPGNEGDGGKNGLSGQSNMTDSVNIGSNELSQQKEPFGNENQQENGGGSTALENNFTSEANANRSLEDVSNDILETAKENAEGASNCPEPMQEDTTVVNEENNCQKDDVSKETTMVSDMS</sequence>
<evidence type="ECO:0000313" key="3">
    <source>
        <dbReference type="Proteomes" id="UP001291623"/>
    </source>
</evidence>
<gene>
    <name evidence="2" type="ORF">RND71_034758</name>
</gene>
<dbReference type="PANTHER" id="PTHR34546">
    <property type="entry name" value="OS06G0153600 PROTEIN"/>
    <property type="match status" value="1"/>
</dbReference>
<evidence type="ECO:0000256" key="1">
    <source>
        <dbReference type="SAM" id="MobiDB-lite"/>
    </source>
</evidence>
<accession>A0AAE1R6D9</accession>
<evidence type="ECO:0000313" key="2">
    <source>
        <dbReference type="EMBL" id="KAK4344582.1"/>
    </source>
</evidence>
<keyword evidence="3" id="KW-1185">Reference proteome</keyword>
<feature type="compositionally biased region" description="Pro residues" evidence="1">
    <location>
        <begin position="37"/>
        <end position="48"/>
    </location>
</feature>
<feature type="compositionally biased region" description="Polar residues" evidence="1">
    <location>
        <begin position="420"/>
        <end position="433"/>
    </location>
</feature>
<dbReference type="Proteomes" id="UP001291623">
    <property type="component" value="Unassembled WGS sequence"/>
</dbReference>